<dbReference type="Gene3D" id="3.30.750.24">
    <property type="entry name" value="STAS domain"/>
    <property type="match status" value="1"/>
</dbReference>
<protein>
    <submittedName>
        <fullName evidence="2">Anti-sigma-factor antagonist</fullName>
    </submittedName>
</protein>
<keyword evidence="3" id="KW-1185">Reference proteome</keyword>
<dbReference type="KEGG" id="mgm:Mmc1_3103"/>
<dbReference type="InterPro" id="IPR036513">
    <property type="entry name" value="STAS_dom_sf"/>
</dbReference>
<dbReference type="Pfam" id="PF01740">
    <property type="entry name" value="STAS"/>
    <property type="match status" value="1"/>
</dbReference>
<dbReference type="eggNOG" id="COG1366">
    <property type="taxonomic scope" value="Bacteria"/>
</dbReference>
<accession>A0LCA0</accession>
<evidence type="ECO:0000259" key="1">
    <source>
        <dbReference type="PROSITE" id="PS50801"/>
    </source>
</evidence>
<reference evidence="2 3" key="2">
    <citation type="journal article" date="2012" name="Int. J. Syst. Evol. Microbiol.">
        <title>Magnetococcus marinus gen. nov., sp. nov., a marine, magnetotactic bacterium that represents a novel lineage (Magnetococcaceae fam. nov.; Magnetococcales ord. nov.) at the base of the Alphaproteobacteria.</title>
        <authorList>
            <person name="Bazylinski D.A."/>
            <person name="Williams T.J."/>
            <person name="Lefevre C.T."/>
            <person name="Berg R.J."/>
            <person name="Zhang C.L."/>
            <person name="Bowser S.S."/>
            <person name="Dean A.J."/>
            <person name="Beveridge T.J."/>
        </authorList>
    </citation>
    <scope>NUCLEOTIDE SEQUENCE [LARGE SCALE GENOMIC DNA]</scope>
    <source>
        <strain evidence="3">ATCC BAA-1437 / JCM 17883 / MC-1</strain>
    </source>
</reference>
<dbReference type="AlphaFoldDB" id="A0LCA0"/>
<evidence type="ECO:0000313" key="2">
    <source>
        <dbReference type="EMBL" id="ABK45593.1"/>
    </source>
</evidence>
<dbReference type="Proteomes" id="UP000002586">
    <property type="component" value="Chromosome"/>
</dbReference>
<sequence>METLRSCQYFNIYLSEHDVEIIPHQAPSFATSSYYLILAQQVPQDLHVIFNCSTFDHIDSGGLGTLILFHNNLAHLNQPVTLREIHPKVMKKLKTAHLQQLFHLEELP</sequence>
<dbReference type="SUPFAM" id="SSF52091">
    <property type="entry name" value="SpoIIaa-like"/>
    <property type="match status" value="1"/>
</dbReference>
<dbReference type="RefSeq" id="WP_011714656.1">
    <property type="nucleotide sequence ID" value="NC_008576.1"/>
</dbReference>
<reference evidence="3" key="1">
    <citation type="journal article" date="2009" name="Appl. Environ. Microbiol.">
        <title>Complete genome sequence of the chemolithoautotrophic marine magnetotactic coccus strain MC-1.</title>
        <authorList>
            <person name="Schubbe S."/>
            <person name="Williams T.J."/>
            <person name="Xie G."/>
            <person name="Kiss H.E."/>
            <person name="Brettin T.S."/>
            <person name="Martinez D."/>
            <person name="Ross C.A."/>
            <person name="Schuler D."/>
            <person name="Cox B.L."/>
            <person name="Nealson K.H."/>
            <person name="Bazylinski D.A."/>
        </authorList>
    </citation>
    <scope>NUCLEOTIDE SEQUENCE [LARGE SCALE GENOMIC DNA]</scope>
    <source>
        <strain evidence="3">ATCC BAA-1437 / JCM 17883 / MC-1</strain>
    </source>
</reference>
<organism evidence="2 3">
    <name type="scientific">Magnetococcus marinus (strain ATCC BAA-1437 / JCM 17883 / MC-1)</name>
    <dbReference type="NCBI Taxonomy" id="156889"/>
    <lineage>
        <taxon>Bacteria</taxon>
        <taxon>Pseudomonadati</taxon>
        <taxon>Pseudomonadota</taxon>
        <taxon>Magnetococcia</taxon>
        <taxon>Magnetococcales</taxon>
        <taxon>Magnetococcaceae</taxon>
        <taxon>Magnetococcus</taxon>
    </lineage>
</organism>
<evidence type="ECO:0000313" key="3">
    <source>
        <dbReference type="Proteomes" id="UP000002586"/>
    </source>
</evidence>
<dbReference type="EMBL" id="CP000471">
    <property type="protein sequence ID" value="ABK45593.1"/>
    <property type="molecule type" value="Genomic_DNA"/>
</dbReference>
<feature type="domain" description="STAS" evidence="1">
    <location>
        <begin position="48"/>
        <end position="108"/>
    </location>
</feature>
<dbReference type="InterPro" id="IPR002645">
    <property type="entry name" value="STAS_dom"/>
</dbReference>
<dbReference type="PROSITE" id="PS50801">
    <property type="entry name" value="STAS"/>
    <property type="match status" value="1"/>
</dbReference>
<gene>
    <name evidence="2" type="ordered locus">Mmc1_3103</name>
</gene>
<name>A0LCA0_MAGMM</name>
<proteinExistence type="predicted"/>
<dbReference type="HOGENOM" id="CLU_2193749_0_0_5"/>